<reference evidence="3 4" key="2">
    <citation type="submission" date="2024-05" db="EMBL/GenBank/DDBJ databases">
        <authorList>
            <person name="Chen Y."/>
            <person name="Shah S."/>
            <person name="Dougan E. K."/>
            <person name="Thang M."/>
            <person name="Chan C."/>
        </authorList>
    </citation>
    <scope>NUCLEOTIDE SEQUENCE [LARGE SCALE GENOMIC DNA]</scope>
</reference>
<evidence type="ECO:0000313" key="4">
    <source>
        <dbReference type="Proteomes" id="UP001152797"/>
    </source>
</evidence>
<dbReference type="AlphaFoldDB" id="A0A9P1GQB5"/>
<evidence type="ECO:0000313" key="3">
    <source>
        <dbReference type="EMBL" id="CAL4806244.1"/>
    </source>
</evidence>
<proteinExistence type="predicted"/>
<keyword evidence="4" id="KW-1185">Reference proteome</keyword>
<accession>A0A9P1GQB5</accession>
<dbReference type="EMBL" id="CAMXCT030006722">
    <property type="protein sequence ID" value="CAL4806244.1"/>
    <property type="molecule type" value="Genomic_DNA"/>
</dbReference>
<evidence type="ECO:0000313" key="2">
    <source>
        <dbReference type="EMBL" id="CAI4018932.1"/>
    </source>
</evidence>
<name>A0A9P1GQB5_9DINO</name>
<dbReference type="Proteomes" id="UP001152797">
    <property type="component" value="Unassembled WGS sequence"/>
</dbReference>
<dbReference type="EMBL" id="CAMXCT020006722">
    <property type="protein sequence ID" value="CAL1172307.1"/>
    <property type="molecule type" value="Genomic_DNA"/>
</dbReference>
<evidence type="ECO:0000256" key="1">
    <source>
        <dbReference type="SAM" id="MobiDB-lite"/>
    </source>
</evidence>
<sequence length="104" mass="11454">MSITRRLLSKPSATGLASRGGGGRAIGQARKVCSGGPYFLEYFHGEDGAEVHAFFEVDGEFYHAINPESTSVYLFKKLQVLQRIPTGETSDEEWFDMPDVTCSC</sequence>
<gene>
    <name evidence="2" type="ORF">C1SCF055_LOCUS43462</name>
</gene>
<dbReference type="EMBL" id="CAMXCT010006722">
    <property type="protein sequence ID" value="CAI4018932.1"/>
    <property type="molecule type" value="Genomic_DNA"/>
</dbReference>
<feature type="region of interest" description="Disordered" evidence="1">
    <location>
        <begin position="1"/>
        <end position="25"/>
    </location>
</feature>
<reference evidence="2" key="1">
    <citation type="submission" date="2022-10" db="EMBL/GenBank/DDBJ databases">
        <authorList>
            <person name="Chen Y."/>
            <person name="Dougan E. K."/>
            <person name="Chan C."/>
            <person name="Rhodes N."/>
            <person name="Thang M."/>
        </authorList>
    </citation>
    <scope>NUCLEOTIDE SEQUENCE</scope>
</reference>
<protein>
    <submittedName>
        <fullName evidence="2">Uncharacterized protein</fullName>
    </submittedName>
</protein>
<organism evidence="2">
    <name type="scientific">Cladocopium goreaui</name>
    <dbReference type="NCBI Taxonomy" id="2562237"/>
    <lineage>
        <taxon>Eukaryota</taxon>
        <taxon>Sar</taxon>
        <taxon>Alveolata</taxon>
        <taxon>Dinophyceae</taxon>
        <taxon>Suessiales</taxon>
        <taxon>Symbiodiniaceae</taxon>
        <taxon>Cladocopium</taxon>
    </lineage>
</organism>
<comment type="caution">
    <text evidence="2">The sequence shown here is derived from an EMBL/GenBank/DDBJ whole genome shotgun (WGS) entry which is preliminary data.</text>
</comment>